<sequence length="422" mass="46822">MEKTAANLSIIKGHMNSKILTNNQATNTQKLRPIDDVWESLKMDDSLSKEKIEMRKKTRSFMESIEQELVEYSNKAEFPHHQLPNLAKLGINGLQLKDQGHPGLTSAEMGAMLYEMSKIDMSIATFYLSHNCLAMSVIGFLGSEAQKQKILPDCQTLKKIISFGLTEPEHGSDASNLKTSAKKVEGGYILNGSKRWIGNATFADYIIIWAKNEADKNKIQAFIVEKGSQGFKAEKIENKYSARINQNAMVTLENVFVPDDNKLAKAEDFSYTNLILEHSRICVAWTATGIAVGAYEAALKYVLQRKQFGKQIAAFQSTQLKLSRMLAQCEMMVTLCMRTSQLLDESNTTIGQIGRAKAICSATAREVCATARELCGGNGILLENRVMKNMLDMESVHTGEGTYEINMLVSGREITAGISAFK</sequence>
<evidence type="ECO:0000256" key="3">
    <source>
        <dbReference type="ARBA" id="ARBA00022630"/>
    </source>
</evidence>
<dbReference type="Gene3D" id="1.10.540.10">
    <property type="entry name" value="Acyl-CoA dehydrogenase/oxidase, N-terminal domain"/>
    <property type="match status" value="1"/>
</dbReference>
<evidence type="ECO:0000256" key="5">
    <source>
        <dbReference type="RuleBase" id="RU362125"/>
    </source>
</evidence>
<name>A0A077ZT18_STYLE</name>
<keyword evidence="3 5" id="KW-0285">Flavoprotein</keyword>
<dbReference type="GO" id="GO:0003995">
    <property type="term" value="F:acyl-CoA dehydrogenase activity"/>
    <property type="evidence" value="ECO:0007669"/>
    <property type="project" value="InterPro"/>
</dbReference>
<dbReference type="InterPro" id="IPR046373">
    <property type="entry name" value="Acyl-CoA_Oxase/DH_mid-dom_sf"/>
</dbReference>
<dbReference type="PROSITE" id="PS00073">
    <property type="entry name" value="ACYL_COA_DH_2"/>
    <property type="match status" value="1"/>
</dbReference>
<dbReference type="InterPro" id="IPR006091">
    <property type="entry name" value="Acyl-CoA_Oxase/DH_mid-dom"/>
</dbReference>
<gene>
    <name evidence="9" type="primary">Contig18212.g19350</name>
    <name evidence="9" type="ORF">STYLEM_1415</name>
</gene>
<feature type="domain" description="Acyl-CoA dehydrogenase/oxidase C-terminal" evidence="6">
    <location>
        <begin position="272"/>
        <end position="413"/>
    </location>
</feature>
<proteinExistence type="inferred from homology"/>
<dbReference type="FunFam" id="2.40.110.10:FF:000013">
    <property type="entry name" value="Acyl-coenzyme A oxidase 4 peroxisomal"/>
    <property type="match status" value="1"/>
</dbReference>
<feature type="domain" description="Acyl-CoA dehydrogenase/oxidase N-terminal" evidence="8">
    <location>
        <begin position="49"/>
        <end position="154"/>
    </location>
</feature>
<dbReference type="Pfam" id="PF00441">
    <property type="entry name" value="Acyl-CoA_dh_1"/>
    <property type="match status" value="1"/>
</dbReference>
<protein>
    <submittedName>
        <fullName evidence="9">Glutaryl-dehydrogenase</fullName>
    </submittedName>
</protein>
<dbReference type="InterPro" id="IPR036250">
    <property type="entry name" value="AcylCo_DH-like_C"/>
</dbReference>
<dbReference type="PANTHER" id="PTHR43188:SF1">
    <property type="entry name" value="ACYL-COA DEHYDROGENASE"/>
    <property type="match status" value="1"/>
</dbReference>
<comment type="similarity">
    <text evidence="2 5">Belongs to the acyl-CoA dehydrogenase family.</text>
</comment>
<dbReference type="AlphaFoldDB" id="A0A077ZT18"/>
<dbReference type="PANTHER" id="PTHR43188">
    <property type="entry name" value="ACYL-COENZYME A OXIDASE"/>
    <property type="match status" value="1"/>
</dbReference>
<dbReference type="SUPFAM" id="SSF47203">
    <property type="entry name" value="Acyl-CoA dehydrogenase C-terminal domain-like"/>
    <property type="match status" value="1"/>
</dbReference>
<dbReference type="InterPro" id="IPR013786">
    <property type="entry name" value="AcylCoA_DH/ox_N"/>
</dbReference>
<evidence type="ECO:0000259" key="8">
    <source>
        <dbReference type="Pfam" id="PF02771"/>
    </source>
</evidence>
<evidence type="ECO:0000256" key="1">
    <source>
        <dbReference type="ARBA" id="ARBA00001974"/>
    </source>
</evidence>
<evidence type="ECO:0000256" key="2">
    <source>
        <dbReference type="ARBA" id="ARBA00009347"/>
    </source>
</evidence>
<dbReference type="GO" id="GO:0006635">
    <property type="term" value="P:fatty acid beta-oxidation"/>
    <property type="evidence" value="ECO:0007669"/>
    <property type="project" value="InterPro"/>
</dbReference>
<dbReference type="Pfam" id="PF02771">
    <property type="entry name" value="Acyl-CoA_dh_N"/>
    <property type="match status" value="1"/>
</dbReference>
<dbReference type="GO" id="GO:0005777">
    <property type="term" value="C:peroxisome"/>
    <property type="evidence" value="ECO:0007669"/>
    <property type="project" value="TreeGrafter"/>
</dbReference>
<comment type="cofactor">
    <cofactor evidence="1 5">
        <name>FAD</name>
        <dbReference type="ChEBI" id="CHEBI:57692"/>
    </cofactor>
</comment>
<reference evidence="9 10" key="1">
    <citation type="submission" date="2014-06" db="EMBL/GenBank/DDBJ databases">
        <authorList>
            <person name="Swart Estienne"/>
        </authorList>
    </citation>
    <scope>NUCLEOTIDE SEQUENCE [LARGE SCALE GENOMIC DNA]</scope>
    <source>
        <strain evidence="9 10">130c</strain>
    </source>
</reference>
<evidence type="ECO:0000313" key="9">
    <source>
        <dbReference type="EMBL" id="CDW72455.1"/>
    </source>
</evidence>
<dbReference type="Proteomes" id="UP000039865">
    <property type="component" value="Unassembled WGS sequence"/>
</dbReference>
<dbReference type="InterPro" id="IPR009100">
    <property type="entry name" value="AcylCoA_DH/oxidase_NM_dom_sf"/>
</dbReference>
<evidence type="ECO:0000259" key="6">
    <source>
        <dbReference type="Pfam" id="PF00441"/>
    </source>
</evidence>
<dbReference type="Gene3D" id="2.40.110.10">
    <property type="entry name" value="Butyryl-CoA Dehydrogenase, subunit A, domain 2"/>
    <property type="match status" value="1"/>
</dbReference>
<dbReference type="GO" id="GO:0050660">
    <property type="term" value="F:flavin adenine dinucleotide binding"/>
    <property type="evidence" value="ECO:0007669"/>
    <property type="project" value="InterPro"/>
</dbReference>
<keyword evidence="4 5" id="KW-0274">FAD</keyword>
<accession>A0A077ZT18</accession>
<dbReference type="InParanoid" id="A0A077ZT18"/>
<organism evidence="9 10">
    <name type="scientific">Stylonychia lemnae</name>
    <name type="common">Ciliate</name>
    <dbReference type="NCBI Taxonomy" id="5949"/>
    <lineage>
        <taxon>Eukaryota</taxon>
        <taxon>Sar</taxon>
        <taxon>Alveolata</taxon>
        <taxon>Ciliophora</taxon>
        <taxon>Intramacronucleata</taxon>
        <taxon>Spirotrichea</taxon>
        <taxon>Stichotrichia</taxon>
        <taxon>Sporadotrichida</taxon>
        <taxon>Oxytrichidae</taxon>
        <taxon>Stylonychinae</taxon>
        <taxon>Stylonychia</taxon>
    </lineage>
</organism>
<evidence type="ECO:0000313" key="10">
    <source>
        <dbReference type="Proteomes" id="UP000039865"/>
    </source>
</evidence>
<dbReference type="OrthoDB" id="435240at2759"/>
<dbReference type="InterPro" id="IPR006089">
    <property type="entry name" value="Acyl-CoA_DH_CS"/>
</dbReference>
<dbReference type="SUPFAM" id="SSF56645">
    <property type="entry name" value="Acyl-CoA dehydrogenase NM domain-like"/>
    <property type="match status" value="1"/>
</dbReference>
<keyword evidence="10" id="KW-1185">Reference proteome</keyword>
<feature type="domain" description="Acyl-CoA oxidase/dehydrogenase middle" evidence="7">
    <location>
        <begin position="162"/>
        <end position="255"/>
    </location>
</feature>
<dbReference type="OMA" id="IMVAWQA"/>
<dbReference type="InterPro" id="IPR037069">
    <property type="entry name" value="AcylCoA_DH/ox_N_sf"/>
</dbReference>
<dbReference type="Pfam" id="PF02770">
    <property type="entry name" value="Acyl-CoA_dh_M"/>
    <property type="match status" value="1"/>
</dbReference>
<dbReference type="EMBL" id="CCKQ01001351">
    <property type="protein sequence ID" value="CDW72455.1"/>
    <property type="molecule type" value="Genomic_DNA"/>
</dbReference>
<evidence type="ECO:0000256" key="4">
    <source>
        <dbReference type="ARBA" id="ARBA00022827"/>
    </source>
</evidence>
<dbReference type="Gene3D" id="1.20.140.10">
    <property type="entry name" value="Butyryl-CoA Dehydrogenase, subunit A, domain 3"/>
    <property type="match status" value="1"/>
</dbReference>
<dbReference type="InterPro" id="IPR009075">
    <property type="entry name" value="AcylCo_DH/oxidase_C"/>
</dbReference>
<keyword evidence="5" id="KW-0560">Oxidoreductase</keyword>
<evidence type="ECO:0000259" key="7">
    <source>
        <dbReference type="Pfam" id="PF02770"/>
    </source>
</evidence>
<dbReference type="InterPro" id="IPR045008">
    <property type="entry name" value="ACX4-like"/>
</dbReference>